<dbReference type="GO" id="GO:0051213">
    <property type="term" value="F:dioxygenase activity"/>
    <property type="evidence" value="ECO:0007669"/>
    <property type="project" value="UniProtKB-KW"/>
</dbReference>
<dbReference type="PRINTS" id="PR00682">
    <property type="entry name" value="IPNSYNTHASE"/>
</dbReference>
<accession>A0A652YU07</accession>
<evidence type="ECO:0000313" key="4">
    <source>
        <dbReference type="EMBL" id="TYQ06572.1"/>
    </source>
</evidence>
<reference evidence="4" key="1">
    <citation type="submission" date="2019-07" db="EMBL/GenBank/DDBJ databases">
        <title>Genomic Encyclopedia of Type Strains, Phase IV (KMG-IV): sequencing the most valuable type-strain genomes for metagenomic binning, comparative biology and taxonomic classification.</title>
        <authorList>
            <person name="Goeker M."/>
        </authorList>
    </citation>
    <scope>NUCLEOTIDE SEQUENCE</scope>
    <source>
        <strain evidence="4">DSM 44596</strain>
    </source>
</reference>
<dbReference type="Pfam" id="PF03171">
    <property type="entry name" value="2OG-FeII_Oxy"/>
    <property type="match status" value="1"/>
</dbReference>
<dbReference type="AlphaFoldDB" id="A0A652YU07"/>
<dbReference type="GO" id="GO:0046872">
    <property type="term" value="F:metal ion binding"/>
    <property type="evidence" value="ECO:0007669"/>
    <property type="project" value="UniProtKB-KW"/>
</dbReference>
<organism evidence="4">
    <name type="scientific">Nocardia globerula</name>
    <dbReference type="NCBI Taxonomy" id="1818"/>
    <lineage>
        <taxon>Bacteria</taxon>
        <taxon>Bacillati</taxon>
        <taxon>Actinomycetota</taxon>
        <taxon>Actinomycetes</taxon>
        <taxon>Mycobacteriales</taxon>
        <taxon>Nocardiaceae</taxon>
        <taxon>Nocardia</taxon>
    </lineage>
</organism>
<sequence>MNTARSVDGALEVPLIDISAFPSGTPQSRRQVAEAVDRAACDVGFMQIVGHGIPDSTLQRLIDAMDDFFALPESRKIACTSADRSVNRGYTARETERLSYSLGVCSPDDLFEAFNIGTQVSDFPAVQLPSEHYPDNIWPDDATGRIRRGMSEWFAAAGDLAVTMTRVFAVALGLDEDYFADSQSHSMDIFRMNNYQLPRGDMTVEPGQLGMGAHTDYGILTILWADAVRGLQILDQQGEWHDVIPAPGALLINLGDLLARWTNNRWTSTMHRVLAPIDENGQMYRRRSAAYFHDGNFDAVISVLPGCADVLSPVRYEPITVADHLSQKLAGSRGLQLNQDAAEDASRLRQAVG</sequence>
<keyword evidence="4" id="KW-0223">Dioxygenase</keyword>
<dbReference type="InterPro" id="IPR044861">
    <property type="entry name" value="IPNS-like_FE2OG_OXY"/>
</dbReference>
<dbReference type="EMBL" id="VNIQ01000002">
    <property type="protein sequence ID" value="TYQ06572.1"/>
    <property type="molecule type" value="Genomic_DNA"/>
</dbReference>
<dbReference type="PANTHER" id="PTHR47990">
    <property type="entry name" value="2-OXOGLUTARATE (2OG) AND FE(II)-DEPENDENT OXYGENASE SUPERFAMILY PROTEIN-RELATED"/>
    <property type="match status" value="1"/>
</dbReference>
<comment type="similarity">
    <text evidence="3">Belongs to the iron/ascorbate-dependent oxidoreductase family.</text>
</comment>
<comment type="caution">
    <text evidence="4">The sequence shown here is derived from an EMBL/GenBank/DDBJ whole genome shotgun (WGS) entry which is preliminary data.</text>
</comment>
<dbReference type="PROSITE" id="PS51471">
    <property type="entry name" value="FE2OG_OXY"/>
    <property type="match status" value="1"/>
</dbReference>
<evidence type="ECO:0000256" key="3">
    <source>
        <dbReference type="RuleBase" id="RU003682"/>
    </source>
</evidence>
<dbReference type="InterPro" id="IPR005123">
    <property type="entry name" value="Oxoglu/Fe-dep_dioxygenase_dom"/>
</dbReference>
<dbReference type="Gene3D" id="2.60.120.330">
    <property type="entry name" value="B-lactam Antibiotic, Isopenicillin N Synthase, Chain"/>
    <property type="match status" value="1"/>
</dbReference>
<dbReference type="InterPro" id="IPR050231">
    <property type="entry name" value="Iron_ascorbate_oxido_reductase"/>
</dbReference>
<name>A0A652YU07_NOCGL</name>
<dbReference type="InterPro" id="IPR026992">
    <property type="entry name" value="DIOX_N"/>
</dbReference>
<evidence type="ECO:0000256" key="1">
    <source>
        <dbReference type="ARBA" id="ARBA00004792"/>
    </source>
</evidence>
<gene>
    <name evidence="4" type="ORF">FNL38_102714</name>
</gene>
<keyword evidence="3" id="KW-0408">Iron</keyword>
<dbReference type="InterPro" id="IPR027443">
    <property type="entry name" value="IPNS-like_sf"/>
</dbReference>
<dbReference type="Pfam" id="PF14226">
    <property type="entry name" value="DIOX_N"/>
    <property type="match status" value="1"/>
</dbReference>
<comment type="pathway">
    <text evidence="1">Antibiotic biosynthesis.</text>
</comment>
<dbReference type="SUPFAM" id="SSF51197">
    <property type="entry name" value="Clavaminate synthase-like"/>
    <property type="match status" value="1"/>
</dbReference>
<keyword evidence="2" id="KW-0045">Antibiotic biosynthesis</keyword>
<evidence type="ECO:0000256" key="2">
    <source>
        <dbReference type="ARBA" id="ARBA00023194"/>
    </source>
</evidence>
<keyword evidence="3" id="KW-0560">Oxidoreductase</keyword>
<dbReference type="GO" id="GO:0017000">
    <property type="term" value="P:antibiotic biosynthetic process"/>
    <property type="evidence" value="ECO:0007669"/>
    <property type="project" value="UniProtKB-KW"/>
</dbReference>
<proteinExistence type="inferred from homology"/>
<protein>
    <submittedName>
        <fullName evidence="4">Isopenicillin N synthase-like dioxygenase</fullName>
    </submittedName>
</protein>
<keyword evidence="3" id="KW-0479">Metal-binding</keyword>